<dbReference type="EMBL" id="KV454538">
    <property type="protein sequence ID" value="ODV69963.1"/>
    <property type="molecule type" value="Genomic_DNA"/>
</dbReference>
<feature type="compositionally biased region" description="Low complexity" evidence="1">
    <location>
        <begin position="134"/>
        <end position="153"/>
    </location>
</feature>
<feature type="signal peptide" evidence="2">
    <location>
        <begin position="1"/>
        <end position="19"/>
    </location>
</feature>
<proteinExistence type="predicted"/>
<keyword evidence="2" id="KW-0732">Signal</keyword>
<sequence length="191" mass="19702">MKLTISTLLLSTLLAFTKASDVNSYDIAFVTALVSDYKGHAKDYINFIQTAESVPEEVTHLAIQAATYTNDAYTTLLNDLDVTSLENYATNLPWYSRISSDVSEAGYTDRAEAETGSNSGSGSGSSSGSGSGSSSGSSSGRSSTSRRSGDSSSIPYEDTTRSTPTGGANAMGAGSYTQVGAILGAIALVLL</sequence>
<reference evidence="4" key="1">
    <citation type="submission" date="2016-05" db="EMBL/GenBank/DDBJ databases">
        <title>Comparative genomics of biotechnologically important yeasts.</title>
        <authorList>
            <consortium name="DOE Joint Genome Institute"/>
            <person name="Riley R."/>
            <person name="Haridas S."/>
            <person name="Wolfe K.H."/>
            <person name="Lopes M.R."/>
            <person name="Hittinger C.T."/>
            <person name="Goker M."/>
            <person name="Salamov A."/>
            <person name="Wisecaver J."/>
            <person name="Long T.M."/>
            <person name="Aerts A.L."/>
            <person name="Barry K."/>
            <person name="Choi C."/>
            <person name="Clum A."/>
            <person name="Coughlan A.Y."/>
            <person name="Deshpande S."/>
            <person name="Douglass A.P."/>
            <person name="Hanson S.J."/>
            <person name="Klenk H.-P."/>
            <person name="Labutti K."/>
            <person name="Lapidus A."/>
            <person name="Lindquist E."/>
            <person name="Lipzen A."/>
            <person name="Meier-Kolthoff J.P."/>
            <person name="Ohm R.A."/>
            <person name="Otillar R.P."/>
            <person name="Pangilinan J."/>
            <person name="Peng Y."/>
            <person name="Rokas A."/>
            <person name="Rosa C.A."/>
            <person name="Scheuner C."/>
            <person name="Sibirny A.A."/>
            <person name="Slot J.C."/>
            <person name="Stielow J.B."/>
            <person name="Sun H."/>
            <person name="Kurtzman C.P."/>
            <person name="Blackwell M."/>
            <person name="Grigoriev I.V."/>
            <person name="Jeffries T.W."/>
        </authorList>
    </citation>
    <scope>NUCLEOTIDE SEQUENCE [LARGE SCALE GENOMIC DNA]</scope>
    <source>
        <strain evidence="4">NRRL Y-1933</strain>
    </source>
</reference>
<evidence type="ECO:0000256" key="2">
    <source>
        <dbReference type="SAM" id="SignalP"/>
    </source>
</evidence>
<feature type="chain" id="PRO_5009162449" description="Cell wall protein" evidence="2">
    <location>
        <begin position="20"/>
        <end position="191"/>
    </location>
</feature>
<dbReference type="STRING" id="984485.A0A1E4RRQ7"/>
<dbReference type="AlphaFoldDB" id="A0A1E4RRQ7"/>
<keyword evidence="4" id="KW-1185">Reference proteome</keyword>
<evidence type="ECO:0000313" key="3">
    <source>
        <dbReference type="EMBL" id="ODV69963.1"/>
    </source>
</evidence>
<protein>
    <recommendedName>
        <fullName evidence="5">Cell wall protein</fullName>
    </recommendedName>
</protein>
<dbReference type="Proteomes" id="UP000095085">
    <property type="component" value="Unassembled WGS sequence"/>
</dbReference>
<dbReference type="OrthoDB" id="4069694at2759"/>
<dbReference type="RefSeq" id="XP_020079030.1">
    <property type="nucleotide sequence ID" value="XM_020223901.1"/>
</dbReference>
<accession>A0A1E4RRQ7</accession>
<gene>
    <name evidence="3" type="ORF">HYPBUDRAFT_9280</name>
</gene>
<feature type="region of interest" description="Disordered" evidence="1">
    <location>
        <begin position="106"/>
        <end position="173"/>
    </location>
</feature>
<evidence type="ECO:0008006" key="5">
    <source>
        <dbReference type="Google" id="ProtNLM"/>
    </source>
</evidence>
<name>A0A1E4RRQ7_9ASCO</name>
<feature type="compositionally biased region" description="Gly residues" evidence="1">
    <location>
        <begin position="119"/>
        <end position="133"/>
    </location>
</feature>
<organism evidence="3 4">
    <name type="scientific">Hyphopichia burtonii NRRL Y-1933</name>
    <dbReference type="NCBI Taxonomy" id="984485"/>
    <lineage>
        <taxon>Eukaryota</taxon>
        <taxon>Fungi</taxon>
        <taxon>Dikarya</taxon>
        <taxon>Ascomycota</taxon>
        <taxon>Saccharomycotina</taxon>
        <taxon>Pichiomycetes</taxon>
        <taxon>Debaryomycetaceae</taxon>
        <taxon>Hyphopichia</taxon>
    </lineage>
</organism>
<dbReference type="GeneID" id="30998450"/>
<evidence type="ECO:0000256" key="1">
    <source>
        <dbReference type="SAM" id="MobiDB-lite"/>
    </source>
</evidence>
<dbReference type="Pfam" id="PF00660">
    <property type="entry name" value="SRP1_TIP1"/>
    <property type="match status" value="1"/>
</dbReference>
<evidence type="ECO:0000313" key="4">
    <source>
        <dbReference type="Proteomes" id="UP000095085"/>
    </source>
</evidence>
<dbReference type="InterPro" id="IPR000992">
    <property type="entry name" value="SRP1_TIP1"/>
</dbReference>